<feature type="transmembrane region" description="Helical" evidence="1">
    <location>
        <begin position="53"/>
        <end position="76"/>
    </location>
</feature>
<proteinExistence type="predicted"/>
<protein>
    <submittedName>
        <fullName evidence="2">DUF368 domain-containing protein</fullName>
    </submittedName>
</protein>
<dbReference type="PANTHER" id="PTHR37308:SF1">
    <property type="entry name" value="POLYPRENYL-PHOSPHATE TRANSPORTER"/>
    <property type="match status" value="1"/>
</dbReference>
<evidence type="ECO:0000313" key="3">
    <source>
        <dbReference type="Proteomes" id="UP001197875"/>
    </source>
</evidence>
<accession>A0AAE3DTX9</accession>
<keyword evidence="1" id="KW-1133">Transmembrane helix</keyword>
<keyword evidence="1" id="KW-0812">Transmembrane</keyword>
<gene>
    <name evidence="2" type="ORF">LKD71_11475</name>
</gene>
<dbReference type="RefSeq" id="WP_227615514.1">
    <property type="nucleotide sequence ID" value="NZ_JAJEPR010000019.1"/>
</dbReference>
<feature type="transmembrane region" description="Helical" evidence="1">
    <location>
        <begin position="6"/>
        <end position="32"/>
    </location>
</feature>
<comment type="caution">
    <text evidence="2">The sequence shown here is derived from an EMBL/GenBank/DDBJ whole genome shotgun (WGS) entry which is preliminary data.</text>
</comment>
<reference evidence="2 3" key="1">
    <citation type="submission" date="2021-10" db="EMBL/GenBank/DDBJ databases">
        <title>Anaerobic single-cell dispensing facilitates the cultivation of human gut bacteria.</title>
        <authorList>
            <person name="Afrizal A."/>
        </authorList>
    </citation>
    <scope>NUCLEOTIDE SEQUENCE [LARGE SCALE GENOMIC DNA]</scope>
    <source>
        <strain evidence="2 3">CLA-AA-H277</strain>
    </source>
</reference>
<organism evidence="2 3">
    <name type="scientific">Fusicatenibacter faecihominis</name>
    <dbReference type="NCBI Taxonomy" id="2881276"/>
    <lineage>
        <taxon>Bacteria</taxon>
        <taxon>Bacillati</taxon>
        <taxon>Bacillota</taxon>
        <taxon>Clostridia</taxon>
        <taxon>Lachnospirales</taxon>
        <taxon>Lachnospiraceae</taxon>
        <taxon>Fusicatenibacter</taxon>
    </lineage>
</organism>
<sequence>MLREGFNGFCMALADSVPGVSGGTVAFILGFYDRFIGSIHNVVFGKRKDKMTVLRYLVKLGVGWAVGMVLAVLILSSLFDSHIYTVSSLFIGFIAGSIPLIILEEKESFRPFVKGLPFCLAGILVVAGITWLNGRIGNAAMDLGQFSFGLGIRLFFIGMFAISAMFLPGISGSTLLLIFGAYIPVITAVKGFLGLHFVYFPSLMFFGLGVLTGAATVVKGIKVCLEKFRTQSVYAILGMMIGSFYSIVQGPTTLDVPQKAMNHNLFNPIALVIGLALVLGLQKMKMRK</sequence>
<evidence type="ECO:0000256" key="1">
    <source>
        <dbReference type="SAM" id="Phobius"/>
    </source>
</evidence>
<evidence type="ECO:0000313" key="2">
    <source>
        <dbReference type="EMBL" id="MCC2190419.1"/>
    </source>
</evidence>
<keyword evidence="1" id="KW-0472">Membrane</keyword>
<feature type="transmembrane region" description="Helical" evidence="1">
    <location>
        <begin position="233"/>
        <end position="252"/>
    </location>
</feature>
<feature type="transmembrane region" description="Helical" evidence="1">
    <location>
        <begin position="174"/>
        <end position="193"/>
    </location>
</feature>
<dbReference type="Proteomes" id="UP001197875">
    <property type="component" value="Unassembled WGS sequence"/>
</dbReference>
<dbReference type="PANTHER" id="PTHR37308">
    <property type="entry name" value="INTEGRAL MEMBRANE PROTEIN"/>
    <property type="match status" value="1"/>
</dbReference>
<keyword evidence="3" id="KW-1185">Reference proteome</keyword>
<feature type="transmembrane region" description="Helical" evidence="1">
    <location>
        <begin position="264"/>
        <end position="281"/>
    </location>
</feature>
<dbReference type="AlphaFoldDB" id="A0AAE3DTX9"/>
<feature type="transmembrane region" description="Helical" evidence="1">
    <location>
        <begin position="82"/>
        <end position="103"/>
    </location>
</feature>
<name>A0AAE3DTX9_9FIRM</name>
<dbReference type="InterPro" id="IPR007163">
    <property type="entry name" value="VCA0040-like"/>
</dbReference>
<feature type="transmembrane region" description="Helical" evidence="1">
    <location>
        <begin position="146"/>
        <end position="167"/>
    </location>
</feature>
<dbReference type="Pfam" id="PF04018">
    <property type="entry name" value="VCA0040-like"/>
    <property type="match status" value="1"/>
</dbReference>
<dbReference type="EMBL" id="JAJEPR010000019">
    <property type="protein sequence ID" value="MCC2190419.1"/>
    <property type="molecule type" value="Genomic_DNA"/>
</dbReference>
<feature type="transmembrane region" description="Helical" evidence="1">
    <location>
        <begin position="115"/>
        <end position="134"/>
    </location>
</feature>
<feature type="transmembrane region" description="Helical" evidence="1">
    <location>
        <begin position="199"/>
        <end position="221"/>
    </location>
</feature>